<dbReference type="Proteomes" id="UP001057498">
    <property type="component" value="Chromosome"/>
</dbReference>
<protein>
    <submittedName>
        <fullName evidence="2">Iron-dependent extradiol dioxygenase</fullName>
    </submittedName>
</protein>
<dbReference type="Pfam" id="PF22632">
    <property type="entry name" value="BphC_D1"/>
    <property type="match status" value="1"/>
</dbReference>
<dbReference type="EMBL" id="AP025730">
    <property type="protein sequence ID" value="BDI06020.1"/>
    <property type="molecule type" value="Genomic_DNA"/>
</dbReference>
<dbReference type="Pfam" id="PF00903">
    <property type="entry name" value="Glyoxalase"/>
    <property type="match status" value="1"/>
</dbReference>
<dbReference type="InterPro" id="IPR037523">
    <property type="entry name" value="VOC_core"/>
</dbReference>
<keyword evidence="3" id="KW-1185">Reference proteome</keyword>
<organism evidence="2 3">
    <name type="scientific">Sphaerotilus microaerophilus</name>
    <dbReference type="NCBI Taxonomy" id="2914710"/>
    <lineage>
        <taxon>Bacteria</taxon>
        <taxon>Pseudomonadati</taxon>
        <taxon>Pseudomonadota</taxon>
        <taxon>Betaproteobacteria</taxon>
        <taxon>Burkholderiales</taxon>
        <taxon>Sphaerotilaceae</taxon>
        <taxon>Sphaerotilus</taxon>
    </lineage>
</organism>
<accession>A0ABM7YNH7</accession>
<feature type="domain" description="VOC" evidence="1">
    <location>
        <begin position="7"/>
        <end position="121"/>
    </location>
</feature>
<evidence type="ECO:0000259" key="1">
    <source>
        <dbReference type="PROSITE" id="PS51819"/>
    </source>
</evidence>
<dbReference type="SUPFAM" id="SSF54593">
    <property type="entry name" value="Glyoxalase/Bleomycin resistance protein/Dihydroxybiphenyl dioxygenase"/>
    <property type="match status" value="1"/>
</dbReference>
<sequence>MTPTITELGYLGFEVSNLPRWERFATEVLGLGLEAGPMATCWLRMDAAPARFILHAGAADDFAYAGWRVSSTSDLEAFARHLDAQGVPARWGNDAELDVRHAERMLHFTDPEGNRHEVYVARASALTACPSPLVPSGFVTGAGGVGHVVFEASDYPATTEFARRVLGVRLSDHIHLEPAPGVKIEVSFFHANERHHSLAVAPRSPMPGAKKRIHHFMIEMGSMADVGRARDRCLEFGLPVVMDLGQHPNDRMVSFYGHSPSGFLFECGWGGVKVDDATWQPDAYDRVSNWGHRPYGAMPGTVPGIPAAVVEVA</sequence>
<dbReference type="InterPro" id="IPR004360">
    <property type="entry name" value="Glyas_Fos-R_dOase_dom"/>
</dbReference>
<name>A0ABM7YNH7_9BURK</name>
<dbReference type="CDD" id="cd07237">
    <property type="entry name" value="BphC1-RGP6_C_like"/>
    <property type="match status" value="1"/>
</dbReference>
<reference evidence="2" key="1">
    <citation type="submission" date="2022-04" db="EMBL/GenBank/DDBJ databases">
        <title>Whole genome sequence of Sphaerotilus sp. FB-5.</title>
        <authorList>
            <person name="Takeda M."/>
            <person name="Narihara S."/>
            <person name="Akimoto M."/>
            <person name="Akimoto R."/>
            <person name="Nishiyashiki S."/>
            <person name="Murakami T."/>
        </authorList>
    </citation>
    <scope>NUCLEOTIDE SEQUENCE</scope>
    <source>
        <strain evidence="2">FB-5</strain>
    </source>
</reference>
<dbReference type="PROSITE" id="PS51819">
    <property type="entry name" value="VOC"/>
    <property type="match status" value="2"/>
</dbReference>
<dbReference type="Gene3D" id="3.10.180.10">
    <property type="entry name" value="2,3-Dihydroxybiphenyl 1,2-Dioxygenase, domain 1"/>
    <property type="match status" value="2"/>
</dbReference>
<evidence type="ECO:0000313" key="3">
    <source>
        <dbReference type="Proteomes" id="UP001057498"/>
    </source>
</evidence>
<proteinExistence type="predicted"/>
<keyword evidence="2" id="KW-0223">Dioxygenase</keyword>
<evidence type="ECO:0000313" key="2">
    <source>
        <dbReference type="EMBL" id="BDI06020.1"/>
    </source>
</evidence>
<dbReference type="GO" id="GO:0051213">
    <property type="term" value="F:dioxygenase activity"/>
    <property type="evidence" value="ECO:0007669"/>
    <property type="project" value="UniProtKB-KW"/>
</dbReference>
<feature type="domain" description="VOC" evidence="1">
    <location>
        <begin position="144"/>
        <end position="270"/>
    </location>
</feature>
<dbReference type="CDD" id="cd07252">
    <property type="entry name" value="BphC1-RGP6_N_like"/>
    <property type="match status" value="1"/>
</dbReference>
<dbReference type="RefSeq" id="WP_251969341.1">
    <property type="nucleotide sequence ID" value="NZ_AP025730.1"/>
</dbReference>
<gene>
    <name evidence="2" type="ORF">CATMQ487_29900</name>
</gene>
<dbReference type="InterPro" id="IPR029068">
    <property type="entry name" value="Glyas_Bleomycin-R_OHBP_Dase"/>
</dbReference>
<keyword evidence="2" id="KW-0560">Oxidoreductase</keyword>